<protein>
    <submittedName>
        <fullName evidence="1">Uncharacterized protein</fullName>
    </submittedName>
</protein>
<reference evidence="2" key="1">
    <citation type="submission" date="2011-07" db="EMBL/GenBank/DDBJ databases">
        <title>Divergent evolution of antigenic variation in African trypanosomes.</title>
        <authorList>
            <person name="Jackson A.P."/>
            <person name="Berry A."/>
            <person name="Allison H.C."/>
            <person name="Burton P."/>
            <person name="Anderson J."/>
            <person name="Aslett M."/>
            <person name="Brown R."/>
            <person name="Corton N."/>
            <person name="Harris D."/>
            <person name="Hauser H."/>
            <person name="Gamble J."/>
            <person name="Gilderthorp R."/>
            <person name="McQuillan J."/>
            <person name="Quail M.A."/>
            <person name="Sanders M."/>
            <person name="Van Tonder A."/>
            <person name="Ginger M.L."/>
            <person name="Donelson J.E."/>
            <person name="Field M.C."/>
            <person name="Barry J.D."/>
            <person name="Berriman M."/>
            <person name="Hertz-Fowler C."/>
        </authorList>
    </citation>
    <scope>NUCLEOTIDE SEQUENCE [LARGE SCALE GENOMIC DNA]</scope>
    <source>
        <strain evidence="2">IL3000</strain>
    </source>
</reference>
<dbReference type="AlphaFoldDB" id="F9W8Z5"/>
<dbReference type="EMBL" id="CAEQ01001245">
    <property type="protein sequence ID" value="CCD13684.1"/>
    <property type="molecule type" value="Genomic_DNA"/>
</dbReference>
<comment type="caution">
    <text evidence="1">The sequence shown here is derived from an EMBL/GenBank/DDBJ whole genome shotgun (WGS) entry which is preliminary data.</text>
</comment>
<evidence type="ECO:0000313" key="1">
    <source>
        <dbReference type="EMBL" id="CCD13684.1"/>
    </source>
</evidence>
<keyword evidence="2" id="KW-1185">Reference proteome</keyword>
<name>F9W8Z5_TRYCI</name>
<proteinExistence type="predicted"/>
<dbReference type="Proteomes" id="UP000000702">
    <property type="component" value="Unassembled WGS sequence"/>
</dbReference>
<gene>
    <name evidence="1" type="ORF">TCIL3000_0_44180</name>
</gene>
<reference evidence="1 2" key="2">
    <citation type="journal article" date="2012" name="Proc. Natl. Acad. Sci. U.S.A.">
        <title>Antigenic diversity is generated by distinct evolutionary mechanisms in African trypanosome species.</title>
        <authorList>
            <person name="Jackson A.P."/>
            <person name="Berry A."/>
            <person name="Aslett M."/>
            <person name="Allison H.C."/>
            <person name="Burton P."/>
            <person name="Vavrova-Anderson J."/>
            <person name="Brown R."/>
            <person name="Browne H."/>
            <person name="Corton N."/>
            <person name="Hauser H."/>
            <person name="Gamble J."/>
            <person name="Gilderthorp R."/>
            <person name="Marcello L."/>
            <person name="McQuillan J."/>
            <person name="Otto T.D."/>
            <person name="Quail M.A."/>
            <person name="Sanders M.J."/>
            <person name="van Tonder A."/>
            <person name="Ginger M.L."/>
            <person name="Field M.C."/>
            <person name="Barry J.D."/>
            <person name="Hertz-Fowler C."/>
            <person name="Berriman M."/>
        </authorList>
    </citation>
    <scope>NUCLEOTIDE SEQUENCE [LARGE SCALE GENOMIC DNA]</scope>
    <source>
        <strain evidence="1 2">IL3000</strain>
    </source>
</reference>
<accession>F9W8Z5</accession>
<evidence type="ECO:0000313" key="2">
    <source>
        <dbReference type="Proteomes" id="UP000000702"/>
    </source>
</evidence>
<sequence>MKSVFDIARSHITLPVSKDGSALRQVLRDWLSYSERVPLQKKPAFPAELSVTVYAPRGGTPHEAQIARPLRYTRRVPLLLWTAVLPWEVQRGLSMSLLEPPEQDTVEEGVRKNLRIPLGMTARLLSRKRRRRKRTHLGL</sequence>
<organism evidence="1 2">
    <name type="scientific">Trypanosoma congolense (strain IL3000)</name>
    <dbReference type="NCBI Taxonomy" id="1068625"/>
    <lineage>
        <taxon>Eukaryota</taxon>
        <taxon>Discoba</taxon>
        <taxon>Euglenozoa</taxon>
        <taxon>Kinetoplastea</taxon>
        <taxon>Metakinetoplastina</taxon>
        <taxon>Trypanosomatida</taxon>
        <taxon>Trypanosomatidae</taxon>
        <taxon>Trypanosoma</taxon>
        <taxon>Nannomonas</taxon>
    </lineage>
</organism>